<keyword evidence="2" id="KW-1185">Reference proteome</keyword>
<dbReference type="Proteomes" id="UP000279236">
    <property type="component" value="Unassembled WGS sequence"/>
</dbReference>
<dbReference type="AlphaFoldDB" id="A0A427YA71"/>
<reference evidence="1 2" key="1">
    <citation type="submission" date="2018-11" db="EMBL/GenBank/DDBJ databases">
        <title>Genome sequence of Apiotrichum porosum DSM 27194.</title>
        <authorList>
            <person name="Aliyu H."/>
            <person name="Gorte O."/>
            <person name="Ochsenreither K."/>
        </authorList>
    </citation>
    <scope>NUCLEOTIDE SEQUENCE [LARGE SCALE GENOMIC DNA]</scope>
    <source>
        <strain evidence="1 2">DSM 27194</strain>
    </source>
</reference>
<comment type="caution">
    <text evidence="1">The sequence shown here is derived from an EMBL/GenBank/DDBJ whole genome shotgun (WGS) entry which is preliminary data.</text>
</comment>
<organism evidence="1 2">
    <name type="scientific">Apiotrichum porosum</name>
    <dbReference type="NCBI Taxonomy" id="105984"/>
    <lineage>
        <taxon>Eukaryota</taxon>
        <taxon>Fungi</taxon>
        <taxon>Dikarya</taxon>
        <taxon>Basidiomycota</taxon>
        <taxon>Agaricomycotina</taxon>
        <taxon>Tremellomycetes</taxon>
        <taxon>Trichosporonales</taxon>
        <taxon>Trichosporonaceae</taxon>
        <taxon>Apiotrichum</taxon>
    </lineage>
</organism>
<protein>
    <submittedName>
        <fullName evidence="1">Uncharacterized protein</fullName>
    </submittedName>
</protein>
<sequence length="257" mass="28723">MTSPGTEPDFNAVGLPVFEAADGVLFAFPWEPLVVASSFFRDLKSLPPPTEEHQDSSSNRSIIPLPSATSNGLKATFQIIHRTTHSLPLFDHLPHEAETLVDMNVIADAYDLTSVIEKVCEAYKRAGSYFVPFCFATLAEEVDQMNILSFHLLHETTKKEVPDWLCTVLQANAPIAQAKLLLMYHVRETNLDANAFKSRADHMLEHSYGGFLKKCVRNRCSEYRIADSKWFINLAAPRLLGASPFCTVVPESTFLTF</sequence>
<proteinExistence type="predicted"/>
<evidence type="ECO:0000313" key="1">
    <source>
        <dbReference type="EMBL" id="RSH87915.1"/>
    </source>
</evidence>
<dbReference type="EMBL" id="RSCE01000001">
    <property type="protein sequence ID" value="RSH87915.1"/>
    <property type="molecule type" value="Genomic_DNA"/>
</dbReference>
<gene>
    <name evidence="1" type="ORF">EHS24_000434</name>
</gene>
<dbReference type="GeneID" id="39584977"/>
<evidence type="ECO:0000313" key="2">
    <source>
        <dbReference type="Proteomes" id="UP000279236"/>
    </source>
</evidence>
<accession>A0A427YA71</accession>
<name>A0A427YA71_9TREE</name>
<dbReference type="RefSeq" id="XP_028480123.1">
    <property type="nucleotide sequence ID" value="XM_028616266.1"/>
</dbReference>